<protein>
    <submittedName>
        <fullName evidence="11">Ferric enterobactin transport ATP-binding protein FepC</fullName>
    </submittedName>
</protein>
<sequence>MPEGPSSGAPLQVDALTLAYGDRTIVADLTTLIPGGRITAIVGPNACGKSTLLRSMARLLAPRSGAVLLDGDAVHRLKTRDVARRIGLLPQSPITPEGITVKELVERGRFPHRKALRPPSREDRDKVAWALEATGVADLQDRPVDELSGGQRQRAWIALALAQDTGVLLLDEPTTYLDIAHQIEVLDLVHRLNRQDGRTIALVLHDLNQACRYADHLIALRDGRLHAAGPPAEVVDAALVQDVFGVAVTVMEDPVCGVPMTVPLGLPGGGVAPAKALSTPRGD</sequence>
<dbReference type="GO" id="GO:0016887">
    <property type="term" value="F:ATP hydrolysis activity"/>
    <property type="evidence" value="ECO:0007669"/>
    <property type="project" value="InterPro"/>
</dbReference>
<keyword evidence="8" id="KW-0406">Ion transport</keyword>
<evidence type="ECO:0000256" key="5">
    <source>
        <dbReference type="ARBA" id="ARBA00022741"/>
    </source>
</evidence>
<dbReference type="SMART" id="SM00382">
    <property type="entry name" value="AAA"/>
    <property type="match status" value="1"/>
</dbReference>
<dbReference type="FunFam" id="3.40.50.300:FF:000134">
    <property type="entry name" value="Iron-enterobactin ABC transporter ATP-binding protein"/>
    <property type="match status" value="1"/>
</dbReference>
<organism evidence="11">
    <name type="scientific">Paraconexibacter sp. AEG42_29</name>
    <dbReference type="NCBI Taxonomy" id="2997339"/>
    <lineage>
        <taxon>Bacteria</taxon>
        <taxon>Bacillati</taxon>
        <taxon>Actinomycetota</taxon>
        <taxon>Thermoleophilia</taxon>
        <taxon>Solirubrobacterales</taxon>
        <taxon>Paraconexibacteraceae</taxon>
        <taxon>Paraconexibacter</taxon>
    </lineage>
</organism>
<evidence type="ECO:0000256" key="4">
    <source>
        <dbReference type="ARBA" id="ARBA00022496"/>
    </source>
</evidence>
<reference evidence="11" key="1">
    <citation type="submission" date="2022-12" db="EMBL/GenBank/DDBJ databases">
        <title>Paraconexibacter alkalitolerans sp. nov. and Baekduia alba sp. nov., isolated from soil and emended description of the genera Paraconexibacter (Chun et al., 2020) and Baekduia (An et al., 2020).</title>
        <authorList>
            <person name="Vieira S."/>
            <person name="Huber K.J."/>
            <person name="Geppert A."/>
            <person name="Wolf J."/>
            <person name="Neumann-Schaal M."/>
            <person name="Muesken M."/>
            <person name="Overmann J."/>
        </authorList>
    </citation>
    <scope>NUCLEOTIDE SEQUENCE</scope>
    <source>
        <strain evidence="11">AEG42_29</strain>
    </source>
</reference>
<feature type="domain" description="ABC transporter" evidence="10">
    <location>
        <begin position="11"/>
        <end position="247"/>
    </location>
</feature>
<keyword evidence="9" id="KW-0472">Membrane</keyword>
<evidence type="ECO:0000256" key="2">
    <source>
        <dbReference type="ARBA" id="ARBA00022448"/>
    </source>
</evidence>
<dbReference type="KEGG" id="parq:DSM112329_05085"/>
<keyword evidence="2" id="KW-0813">Transport</keyword>
<accession>A0AAU7B2F1</accession>
<dbReference type="GO" id="GO:0006826">
    <property type="term" value="P:iron ion transport"/>
    <property type="evidence" value="ECO:0007669"/>
    <property type="project" value="UniProtKB-KW"/>
</dbReference>
<dbReference type="Gene3D" id="3.40.50.300">
    <property type="entry name" value="P-loop containing nucleotide triphosphate hydrolases"/>
    <property type="match status" value="1"/>
</dbReference>
<dbReference type="AlphaFoldDB" id="A0AAU7B2F1"/>
<evidence type="ECO:0000256" key="9">
    <source>
        <dbReference type="ARBA" id="ARBA00023136"/>
    </source>
</evidence>
<dbReference type="SUPFAM" id="SSF52540">
    <property type="entry name" value="P-loop containing nucleoside triphosphate hydrolases"/>
    <property type="match status" value="1"/>
</dbReference>
<dbReference type="EMBL" id="CP114014">
    <property type="protein sequence ID" value="XAY08187.1"/>
    <property type="molecule type" value="Genomic_DNA"/>
</dbReference>
<evidence type="ECO:0000256" key="7">
    <source>
        <dbReference type="ARBA" id="ARBA00023004"/>
    </source>
</evidence>
<comment type="subcellular location">
    <subcellularLocation>
        <location evidence="1">Cell membrane</location>
        <topology evidence="1">Peripheral membrane protein</topology>
    </subcellularLocation>
</comment>
<name>A0AAU7B2F1_9ACTN</name>
<gene>
    <name evidence="11" type="primary">fepC_2</name>
    <name evidence="11" type="ORF">DSM112329_05085</name>
</gene>
<keyword evidence="5" id="KW-0547">Nucleotide-binding</keyword>
<dbReference type="InterPro" id="IPR051535">
    <property type="entry name" value="Siderophore_ABC-ATPase"/>
</dbReference>
<evidence type="ECO:0000313" key="11">
    <source>
        <dbReference type="EMBL" id="XAY08187.1"/>
    </source>
</evidence>
<dbReference type="PANTHER" id="PTHR42771:SF2">
    <property type="entry name" value="IRON(3+)-HYDROXAMATE IMPORT ATP-BINDING PROTEIN FHUC"/>
    <property type="match status" value="1"/>
</dbReference>
<dbReference type="RefSeq" id="WP_354699370.1">
    <property type="nucleotide sequence ID" value="NZ_CP114014.1"/>
</dbReference>
<dbReference type="GO" id="GO:0005886">
    <property type="term" value="C:plasma membrane"/>
    <property type="evidence" value="ECO:0007669"/>
    <property type="project" value="UniProtKB-SubCell"/>
</dbReference>
<dbReference type="GO" id="GO:0005524">
    <property type="term" value="F:ATP binding"/>
    <property type="evidence" value="ECO:0007669"/>
    <property type="project" value="UniProtKB-KW"/>
</dbReference>
<evidence type="ECO:0000256" key="8">
    <source>
        <dbReference type="ARBA" id="ARBA00023065"/>
    </source>
</evidence>
<keyword evidence="3" id="KW-1003">Cell membrane</keyword>
<dbReference type="Pfam" id="PF00005">
    <property type="entry name" value="ABC_tran"/>
    <property type="match status" value="1"/>
</dbReference>
<keyword evidence="4" id="KW-0410">Iron transport</keyword>
<evidence type="ECO:0000256" key="3">
    <source>
        <dbReference type="ARBA" id="ARBA00022475"/>
    </source>
</evidence>
<keyword evidence="7" id="KW-0408">Iron</keyword>
<keyword evidence="6 11" id="KW-0067">ATP-binding</keyword>
<dbReference type="PROSITE" id="PS00211">
    <property type="entry name" value="ABC_TRANSPORTER_1"/>
    <property type="match status" value="1"/>
</dbReference>
<evidence type="ECO:0000256" key="1">
    <source>
        <dbReference type="ARBA" id="ARBA00004202"/>
    </source>
</evidence>
<dbReference type="InterPro" id="IPR017871">
    <property type="entry name" value="ABC_transporter-like_CS"/>
</dbReference>
<dbReference type="InterPro" id="IPR027417">
    <property type="entry name" value="P-loop_NTPase"/>
</dbReference>
<dbReference type="PROSITE" id="PS50893">
    <property type="entry name" value="ABC_TRANSPORTER_2"/>
    <property type="match status" value="1"/>
</dbReference>
<evidence type="ECO:0000256" key="6">
    <source>
        <dbReference type="ARBA" id="ARBA00022840"/>
    </source>
</evidence>
<dbReference type="CDD" id="cd03214">
    <property type="entry name" value="ABC_Iron-Siderophores_B12_Hemin"/>
    <property type="match status" value="1"/>
</dbReference>
<dbReference type="InterPro" id="IPR003439">
    <property type="entry name" value="ABC_transporter-like_ATP-bd"/>
</dbReference>
<dbReference type="InterPro" id="IPR003593">
    <property type="entry name" value="AAA+_ATPase"/>
</dbReference>
<evidence type="ECO:0000259" key="10">
    <source>
        <dbReference type="PROSITE" id="PS50893"/>
    </source>
</evidence>
<proteinExistence type="predicted"/>
<dbReference type="PANTHER" id="PTHR42771">
    <property type="entry name" value="IRON(3+)-HYDROXAMATE IMPORT ATP-BINDING PROTEIN FHUC"/>
    <property type="match status" value="1"/>
</dbReference>